<dbReference type="AlphaFoldDB" id="A0A9D1UF15"/>
<accession>A0A9D1UF15</accession>
<comment type="caution">
    <text evidence="2">The sequence shown here is derived from an EMBL/GenBank/DDBJ whole genome shotgun (WGS) entry which is preliminary data.</text>
</comment>
<dbReference type="InterPro" id="IPR017342">
    <property type="entry name" value="S-AdoMet-dep_Met_synth_prd"/>
</dbReference>
<gene>
    <name evidence="2" type="ORF">H9873_07960</name>
</gene>
<protein>
    <submittedName>
        <fullName evidence="2">Vitamin B12 dependent methionine synthase activation subunit</fullName>
    </submittedName>
</protein>
<reference evidence="2" key="2">
    <citation type="submission" date="2021-04" db="EMBL/GenBank/DDBJ databases">
        <authorList>
            <person name="Gilroy R."/>
        </authorList>
    </citation>
    <scope>NUCLEOTIDE SEQUENCE</scope>
    <source>
        <strain evidence="2">ChiSxjej1B13-11762</strain>
    </source>
</reference>
<evidence type="ECO:0000259" key="1">
    <source>
        <dbReference type="Pfam" id="PF02965"/>
    </source>
</evidence>
<reference evidence="2" key="1">
    <citation type="journal article" date="2021" name="PeerJ">
        <title>Extensive microbial diversity within the chicken gut microbiome revealed by metagenomics and culture.</title>
        <authorList>
            <person name="Gilroy R."/>
            <person name="Ravi A."/>
            <person name="Getino M."/>
            <person name="Pursley I."/>
            <person name="Horton D.L."/>
            <person name="Alikhan N.F."/>
            <person name="Baker D."/>
            <person name="Gharbi K."/>
            <person name="Hall N."/>
            <person name="Watson M."/>
            <person name="Adriaenssens E.M."/>
            <person name="Foster-Nyarko E."/>
            <person name="Jarju S."/>
            <person name="Secka A."/>
            <person name="Antonio M."/>
            <person name="Oren A."/>
            <person name="Chaudhuri R.R."/>
            <person name="La Ragione R."/>
            <person name="Hildebrand F."/>
            <person name="Pallen M.J."/>
        </authorList>
    </citation>
    <scope>NUCLEOTIDE SEQUENCE</scope>
    <source>
        <strain evidence="2">ChiSxjej1B13-11762</strain>
    </source>
</reference>
<feature type="domain" description="AdoMet activation" evidence="1">
    <location>
        <begin position="83"/>
        <end position="189"/>
    </location>
</feature>
<dbReference type="EMBL" id="DXGF01000139">
    <property type="protein sequence ID" value="HIW84241.1"/>
    <property type="molecule type" value="Genomic_DNA"/>
</dbReference>
<dbReference type="Pfam" id="PF02965">
    <property type="entry name" value="Met_synt_B12"/>
    <property type="match status" value="1"/>
</dbReference>
<dbReference type="InterPro" id="IPR037010">
    <property type="entry name" value="VitB12-dep_Met_synth_activ_sf"/>
</dbReference>
<sequence>METDIRVREAVRYLGYGRKEVDEQTLELIREAFAALEETAAKRIVWQRRPVTFPEEDRVETEGMKIHSHGLAKNLKGCGEMILLAATLGTQIDLLLRKYNRTDMTRAVVMQACAAAELEEYLDQWQDEMKEKLGEEGLYPRPRFSPGYGDFSIQHQKELLSLLDAPKRIGLTMTEGCMLTPTKSVTAVMGLSREKFPCHRQGCEACGKTDCAYRR</sequence>
<dbReference type="Proteomes" id="UP000824263">
    <property type="component" value="Unassembled WGS sequence"/>
</dbReference>
<evidence type="ECO:0000313" key="2">
    <source>
        <dbReference type="EMBL" id="HIW84241.1"/>
    </source>
</evidence>
<name>A0A9D1UF15_9FIRM</name>
<dbReference type="PIRSF" id="PIRSF037984">
    <property type="entry name" value="Met_synth_TM0269_prd"/>
    <property type="match status" value="1"/>
</dbReference>
<dbReference type="Gene3D" id="3.40.109.40">
    <property type="match status" value="1"/>
</dbReference>
<proteinExistence type="predicted"/>
<dbReference type="InterPro" id="IPR004223">
    <property type="entry name" value="VitB12-dep_Met_synth_activ_dom"/>
</dbReference>
<dbReference type="SUPFAM" id="SSF56507">
    <property type="entry name" value="Methionine synthase activation domain-like"/>
    <property type="match status" value="1"/>
</dbReference>
<organism evidence="2 3">
    <name type="scientific">Candidatus Dorea gallistercoris</name>
    <dbReference type="NCBI Taxonomy" id="2838542"/>
    <lineage>
        <taxon>Bacteria</taxon>
        <taxon>Bacillati</taxon>
        <taxon>Bacillota</taxon>
        <taxon>Clostridia</taxon>
        <taxon>Lachnospirales</taxon>
        <taxon>Lachnospiraceae</taxon>
        <taxon>Dorea</taxon>
    </lineage>
</organism>
<dbReference type="GO" id="GO:0008705">
    <property type="term" value="F:methionine synthase activity"/>
    <property type="evidence" value="ECO:0007669"/>
    <property type="project" value="InterPro"/>
</dbReference>
<evidence type="ECO:0000313" key="3">
    <source>
        <dbReference type="Proteomes" id="UP000824263"/>
    </source>
</evidence>